<dbReference type="GO" id="GO:0035556">
    <property type="term" value="P:intracellular signal transduction"/>
    <property type="evidence" value="ECO:0007669"/>
    <property type="project" value="InterPro"/>
</dbReference>
<reference evidence="4 5" key="1">
    <citation type="submission" date="2020-05" db="EMBL/GenBank/DDBJ databases">
        <title>MicrobeNet Type strains.</title>
        <authorList>
            <person name="Nicholson A.C."/>
        </authorList>
    </citation>
    <scope>NUCLEOTIDE SEQUENCE [LARGE SCALE GENOMIC DNA]</scope>
    <source>
        <strain evidence="4 5">JCM 14547</strain>
    </source>
</reference>
<dbReference type="PANTHER" id="PTHR43081:SF19">
    <property type="entry name" value="PH-SENSITIVE ADENYLATE CYCLASE RV1264"/>
    <property type="match status" value="1"/>
</dbReference>
<dbReference type="GO" id="GO:0004016">
    <property type="term" value="F:adenylate cyclase activity"/>
    <property type="evidence" value="ECO:0007669"/>
    <property type="project" value="UniProtKB-ARBA"/>
</dbReference>
<dbReference type="EMBL" id="JABEMA010000254">
    <property type="protein sequence ID" value="NNH24080.1"/>
    <property type="molecule type" value="Genomic_DNA"/>
</dbReference>
<proteinExistence type="inferred from homology"/>
<keyword evidence="5" id="KW-1185">Reference proteome</keyword>
<dbReference type="GO" id="GO:0006171">
    <property type="term" value="P:cAMP biosynthetic process"/>
    <property type="evidence" value="ECO:0007669"/>
    <property type="project" value="TreeGrafter"/>
</dbReference>
<accession>A0A849BLK8</accession>
<feature type="region of interest" description="Disordered" evidence="2">
    <location>
        <begin position="304"/>
        <end position="350"/>
    </location>
</feature>
<dbReference type="PANTHER" id="PTHR43081">
    <property type="entry name" value="ADENYLATE CYCLASE, TERMINAL-DIFFERENTIATION SPECIFIC-RELATED"/>
    <property type="match status" value="1"/>
</dbReference>
<dbReference type="SUPFAM" id="SSF55073">
    <property type="entry name" value="Nucleotide cyclase"/>
    <property type="match status" value="1"/>
</dbReference>
<dbReference type="Proteomes" id="UP000555552">
    <property type="component" value="Unassembled WGS sequence"/>
</dbReference>
<feature type="compositionally biased region" description="Gly residues" evidence="2">
    <location>
        <begin position="313"/>
        <end position="325"/>
    </location>
</feature>
<sequence>MAAERALLGGEPSLSRREVATAAGVRLRDARALWRALGLPNVESSVPAFTQDDVDALAQVTRLVEDVRLGEERALELARAIGRTMDRLASWQVQLLLEETGSADEVPARLQEVVEDLGPLLDYTWRRHLAHALDQLAADRLARDPAMTVQRTVGFADIVAFTSVARRVSETELGRLVHRFEVTAADVVARHGGRVITMIGDEVLFACAPGAAPAGIALDLAEAMDEDPDLPRVRVGLATGRVVARLGDLFGTPVNRASRLTAIARPGTVLLDGPTAHPLVGTPGLDLRPLRERELRGLGPVRPWLLRRSTAGTGTGPGVDTGPGSGSDPEGAASPSDDEALWRLEGLGGP</sequence>
<evidence type="ECO:0000313" key="5">
    <source>
        <dbReference type="Proteomes" id="UP000555552"/>
    </source>
</evidence>
<evidence type="ECO:0000256" key="1">
    <source>
        <dbReference type="ARBA" id="ARBA00005381"/>
    </source>
</evidence>
<evidence type="ECO:0000313" key="4">
    <source>
        <dbReference type="EMBL" id="NNH24080.1"/>
    </source>
</evidence>
<dbReference type="InterPro" id="IPR050697">
    <property type="entry name" value="Adenylyl/Guanylyl_Cyclase_3/4"/>
</dbReference>
<comment type="caution">
    <text evidence="4">The sequence shown here is derived from an EMBL/GenBank/DDBJ whole genome shotgun (WGS) entry which is preliminary data.</text>
</comment>
<dbReference type="Pfam" id="PF00211">
    <property type="entry name" value="Guanylate_cyc"/>
    <property type="match status" value="1"/>
</dbReference>
<evidence type="ECO:0000259" key="3">
    <source>
        <dbReference type="PROSITE" id="PS50125"/>
    </source>
</evidence>
<dbReference type="InterPro" id="IPR001054">
    <property type="entry name" value="A/G_cyclase"/>
</dbReference>
<name>A0A849BLK8_9ACTN</name>
<dbReference type="AlphaFoldDB" id="A0A849BLK8"/>
<dbReference type="CDD" id="cd07302">
    <property type="entry name" value="CHD"/>
    <property type="match status" value="1"/>
</dbReference>
<protein>
    <submittedName>
        <fullName evidence="4">Adenylate/guanylate cyclase domain-containing protein</fullName>
    </submittedName>
</protein>
<dbReference type="Gene3D" id="3.30.70.1230">
    <property type="entry name" value="Nucleotide cyclase"/>
    <property type="match status" value="1"/>
</dbReference>
<organism evidence="4 5">
    <name type="scientific">Pseudokineococcus marinus</name>
    <dbReference type="NCBI Taxonomy" id="351215"/>
    <lineage>
        <taxon>Bacteria</taxon>
        <taxon>Bacillati</taxon>
        <taxon>Actinomycetota</taxon>
        <taxon>Actinomycetes</taxon>
        <taxon>Kineosporiales</taxon>
        <taxon>Kineosporiaceae</taxon>
        <taxon>Pseudokineococcus</taxon>
    </lineage>
</organism>
<feature type="domain" description="Guanylate cyclase" evidence="3">
    <location>
        <begin position="152"/>
        <end position="261"/>
    </location>
</feature>
<gene>
    <name evidence="4" type="ORF">HLB09_13465</name>
</gene>
<comment type="similarity">
    <text evidence="1">Belongs to the adenylyl cyclase class-3 family.</text>
</comment>
<evidence type="ECO:0000256" key="2">
    <source>
        <dbReference type="SAM" id="MobiDB-lite"/>
    </source>
</evidence>
<dbReference type="PROSITE" id="PS50125">
    <property type="entry name" value="GUANYLATE_CYCLASE_2"/>
    <property type="match status" value="1"/>
</dbReference>
<dbReference type="InterPro" id="IPR029787">
    <property type="entry name" value="Nucleotide_cyclase"/>
</dbReference>